<organism evidence="2 3">
    <name type="scientific">Volvox reticuliferus</name>
    <dbReference type="NCBI Taxonomy" id="1737510"/>
    <lineage>
        <taxon>Eukaryota</taxon>
        <taxon>Viridiplantae</taxon>
        <taxon>Chlorophyta</taxon>
        <taxon>core chlorophytes</taxon>
        <taxon>Chlorophyceae</taxon>
        <taxon>CS clade</taxon>
        <taxon>Chlamydomonadales</taxon>
        <taxon>Volvocaceae</taxon>
        <taxon>Volvox</taxon>
    </lineage>
</organism>
<evidence type="ECO:0000256" key="1">
    <source>
        <dbReference type="SAM" id="MobiDB-lite"/>
    </source>
</evidence>
<name>A0A8J4GIF9_9CHLO</name>
<reference evidence="2" key="1">
    <citation type="journal article" date="2021" name="Proc. Natl. Acad. Sci. U.S.A.">
        <title>Three genomes in the algal genus Volvox reveal the fate of a haploid sex-determining region after a transition to homothallism.</title>
        <authorList>
            <person name="Yamamoto K."/>
            <person name="Hamaji T."/>
            <person name="Kawai-Toyooka H."/>
            <person name="Matsuzaki R."/>
            <person name="Takahashi F."/>
            <person name="Nishimura Y."/>
            <person name="Kawachi M."/>
            <person name="Noguchi H."/>
            <person name="Minakuchi Y."/>
            <person name="Umen J.G."/>
            <person name="Toyoda A."/>
            <person name="Nozaki H."/>
        </authorList>
    </citation>
    <scope>NUCLEOTIDE SEQUENCE</scope>
    <source>
        <strain evidence="2">NIES-3785</strain>
    </source>
</reference>
<dbReference type="EMBL" id="BNCQ01000024">
    <property type="protein sequence ID" value="GIM07690.1"/>
    <property type="molecule type" value="Genomic_DNA"/>
</dbReference>
<proteinExistence type="predicted"/>
<gene>
    <name evidence="2" type="ORF">Vretimale_11756</name>
</gene>
<evidence type="ECO:0000313" key="2">
    <source>
        <dbReference type="EMBL" id="GIM07690.1"/>
    </source>
</evidence>
<sequence>MVNASMQVGSAANKAVLKSTTEMQDSNYCCCGPVAKPAAMQTTIQTQPKRWLGGKDLQRKPTPPAWTKDLKRPPTTLSCWGKVYVSHLVDKAVGDLKVQPAQLRCMGTPAATAATHT</sequence>
<accession>A0A8J4GIF9</accession>
<evidence type="ECO:0000313" key="3">
    <source>
        <dbReference type="Proteomes" id="UP000722791"/>
    </source>
</evidence>
<feature type="region of interest" description="Disordered" evidence="1">
    <location>
        <begin position="46"/>
        <end position="70"/>
    </location>
</feature>
<dbReference type="AlphaFoldDB" id="A0A8J4GIF9"/>
<protein>
    <submittedName>
        <fullName evidence="2">Uncharacterized protein</fullName>
    </submittedName>
</protein>
<dbReference type="Proteomes" id="UP000722791">
    <property type="component" value="Unassembled WGS sequence"/>
</dbReference>
<comment type="caution">
    <text evidence="2">The sequence shown here is derived from an EMBL/GenBank/DDBJ whole genome shotgun (WGS) entry which is preliminary data.</text>
</comment>